<name>A0A2M7QSW9_9BACT</name>
<reference evidence="2" key="1">
    <citation type="submission" date="2017-09" db="EMBL/GenBank/DDBJ databases">
        <title>Depth-based differentiation of microbial function through sediment-hosted aquifers and enrichment of novel symbionts in the deep terrestrial subsurface.</title>
        <authorList>
            <person name="Probst A.J."/>
            <person name="Ladd B."/>
            <person name="Jarett J.K."/>
            <person name="Geller-Mcgrath D.E."/>
            <person name="Sieber C.M.K."/>
            <person name="Emerson J.B."/>
            <person name="Anantharaman K."/>
            <person name="Thomas B.C."/>
            <person name="Malmstrom R."/>
            <person name="Stieglmeier M."/>
            <person name="Klingl A."/>
            <person name="Woyke T."/>
            <person name="Ryan C.M."/>
            <person name="Banfield J.F."/>
        </authorList>
    </citation>
    <scope>NUCLEOTIDE SEQUENCE [LARGE SCALE GENOMIC DNA]</scope>
</reference>
<sequence length="163" mass="19219">MRLLKECKQDEVWNHWKKVEGFSDDNFRRDIRSYLPSDIKWYLAKIEEQDLQKLYIISSDDWRKLTETFKLVDVANAINNDICDEKVRDIKEKEKLYQNNINSLDKKFILVAPAIEGNFTVLEGNKRAIALQTLNKLEGNHIYLGISNGINNYVWARYSFADI</sequence>
<dbReference type="EMBL" id="PFLK01000028">
    <property type="protein sequence ID" value="PIY75091.1"/>
    <property type="molecule type" value="Genomic_DNA"/>
</dbReference>
<evidence type="ECO:0000313" key="1">
    <source>
        <dbReference type="EMBL" id="PIY75091.1"/>
    </source>
</evidence>
<dbReference type="Proteomes" id="UP000229481">
    <property type="component" value="Unassembled WGS sequence"/>
</dbReference>
<gene>
    <name evidence="1" type="ORF">COY85_01290</name>
</gene>
<evidence type="ECO:0000313" key="2">
    <source>
        <dbReference type="Proteomes" id="UP000229481"/>
    </source>
</evidence>
<accession>A0A2M7QSW9</accession>
<organism evidence="1 2">
    <name type="scientific">Candidatus Portnoybacteria bacterium CG_4_10_14_0_8_um_filter_40_50</name>
    <dbReference type="NCBI Taxonomy" id="1974800"/>
    <lineage>
        <taxon>Bacteria</taxon>
        <taxon>Candidatus Portnoyibacteriota</taxon>
    </lineage>
</organism>
<comment type="caution">
    <text evidence="1">The sequence shown here is derived from an EMBL/GenBank/DDBJ whole genome shotgun (WGS) entry which is preliminary data.</text>
</comment>
<dbReference type="AlphaFoldDB" id="A0A2M7QSW9"/>
<proteinExistence type="predicted"/>
<protein>
    <submittedName>
        <fullName evidence="1">Uncharacterized protein</fullName>
    </submittedName>
</protein>